<reference evidence="2" key="1">
    <citation type="submission" date="2016-10" db="EMBL/GenBank/DDBJ databases">
        <authorList>
            <person name="Varghese N."/>
            <person name="Submissions S."/>
        </authorList>
    </citation>
    <scope>NUCLEOTIDE SEQUENCE [LARGE SCALE GENOMIC DNA]</scope>
    <source>
        <strain evidence="2">CGMCC 1.6775</strain>
    </source>
</reference>
<dbReference type="EMBL" id="FOUR01000009">
    <property type="protein sequence ID" value="SFN49545.1"/>
    <property type="molecule type" value="Genomic_DNA"/>
</dbReference>
<dbReference type="Proteomes" id="UP000199339">
    <property type="component" value="Unassembled WGS sequence"/>
</dbReference>
<gene>
    <name evidence="1" type="ORF">SAMN04487961_3226</name>
</gene>
<evidence type="ECO:0000313" key="2">
    <source>
        <dbReference type="Proteomes" id="UP000199339"/>
    </source>
</evidence>
<dbReference type="RefSeq" id="WP_092006052.1">
    <property type="nucleotide sequence ID" value="NZ_FOUR01000009.1"/>
</dbReference>
<accession>A0A1I4ZGX9</accession>
<sequence length="152" mass="16812">MIRAIAVTGLIIGLVALLVFGPRFLSSPEPGEVSGADQPRCDLLERDCQWEGEEGSWLVALEPLGEGDQGTEFQLTVNAPEAPNRFLAVLRGESMYMGEYPIPLKHQEGDIWTARFTAPFCTTGSEMEWRIDLQSAEEPVGGNPMKLTFWAR</sequence>
<dbReference type="OrthoDB" id="6365831at2"/>
<dbReference type="AlphaFoldDB" id="A0A1I4ZGX9"/>
<protein>
    <submittedName>
        <fullName evidence="1">Uncharacterized protein</fullName>
    </submittedName>
</protein>
<name>A0A1I4ZGX9_9GAMM</name>
<organism evidence="1 2">
    <name type="scientific">Marinobacter pelagius</name>
    <dbReference type="NCBI Taxonomy" id="379482"/>
    <lineage>
        <taxon>Bacteria</taxon>
        <taxon>Pseudomonadati</taxon>
        <taxon>Pseudomonadota</taxon>
        <taxon>Gammaproteobacteria</taxon>
        <taxon>Pseudomonadales</taxon>
        <taxon>Marinobacteraceae</taxon>
        <taxon>Marinobacter</taxon>
    </lineage>
</organism>
<keyword evidence="2" id="KW-1185">Reference proteome</keyword>
<evidence type="ECO:0000313" key="1">
    <source>
        <dbReference type="EMBL" id="SFN49545.1"/>
    </source>
</evidence>
<proteinExistence type="predicted"/>